<feature type="transmembrane region" description="Helical" evidence="1">
    <location>
        <begin position="104"/>
        <end position="122"/>
    </location>
</feature>
<keyword evidence="1" id="KW-0812">Transmembrane</keyword>
<keyword evidence="3" id="KW-1185">Reference proteome</keyword>
<feature type="transmembrane region" description="Helical" evidence="1">
    <location>
        <begin position="40"/>
        <end position="59"/>
    </location>
</feature>
<protein>
    <submittedName>
        <fullName evidence="2">Uncharacterized protein</fullName>
    </submittedName>
</protein>
<feature type="transmembrane region" description="Helical" evidence="1">
    <location>
        <begin position="152"/>
        <end position="170"/>
    </location>
</feature>
<dbReference type="AlphaFoldDB" id="A0A4Y1X1A8"/>
<dbReference type="Proteomes" id="UP000319374">
    <property type="component" value="Chromosome"/>
</dbReference>
<dbReference type="RefSeq" id="WP_317342285.1">
    <property type="nucleotide sequence ID" value="NZ_CAUWFW010000005.1"/>
</dbReference>
<keyword evidence="1" id="KW-0472">Membrane</keyword>
<accession>A0A4Y1X1A8</accession>
<dbReference type="KEGG" id="ada:A5CPEGH6_17310"/>
<evidence type="ECO:0000313" key="2">
    <source>
        <dbReference type="EMBL" id="BBL07093.1"/>
    </source>
</evidence>
<dbReference type="EMBL" id="AP019736">
    <property type="protein sequence ID" value="BBL07093.1"/>
    <property type="molecule type" value="Genomic_DNA"/>
</dbReference>
<name>A0A4Y1X1A8_9BACT</name>
<proteinExistence type="predicted"/>
<gene>
    <name evidence="2" type="ORF">A5CPEGH6_17310</name>
</gene>
<keyword evidence="1" id="KW-1133">Transmembrane helix</keyword>
<evidence type="ECO:0000313" key="3">
    <source>
        <dbReference type="Proteomes" id="UP000319374"/>
    </source>
</evidence>
<feature type="transmembrane region" description="Helical" evidence="1">
    <location>
        <begin position="176"/>
        <end position="195"/>
    </location>
</feature>
<sequence>MERHTNMEEKRLDAAESLALIGRMIENTRNDMERNAGRPFLVWGYVTLLTTLLVWGTVVQTGEPRWNLLWLLIPLLGGTLTYFTRGKRTEGRVHTFVDRVLGSVWLVAGLTASFLSLVALFTPIRLPILFVILLTMGMGTAATGLILRFRPAACCGAAAILLAPGMLIVHNDWQPALFAAGFLAMMIVPGHILNYRSNHPKK</sequence>
<feature type="transmembrane region" description="Helical" evidence="1">
    <location>
        <begin position="128"/>
        <end position="147"/>
    </location>
</feature>
<feature type="transmembrane region" description="Helical" evidence="1">
    <location>
        <begin position="65"/>
        <end position="83"/>
    </location>
</feature>
<organism evidence="2 3">
    <name type="scientific">Alistipes dispar</name>
    <dbReference type="NCBI Taxonomy" id="2585119"/>
    <lineage>
        <taxon>Bacteria</taxon>
        <taxon>Pseudomonadati</taxon>
        <taxon>Bacteroidota</taxon>
        <taxon>Bacteroidia</taxon>
        <taxon>Bacteroidales</taxon>
        <taxon>Rikenellaceae</taxon>
        <taxon>Alistipes</taxon>
    </lineage>
</organism>
<reference evidence="3" key="1">
    <citation type="submission" date="2019-06" db="EMBL/GenBank/DDBJ databases">
        <title>Alistipes onderdonkii subsp. vulgaris subsp. nov., Alistipes dispar sp. nov. and Alistipes communis sp. nov., isolated from human faeces, and creation of Alistipes onderdonkii subsp. onderdonkii subsp. nov.</title>
        <authorList>
            <person name="Sakamoto M."/>
            <person name="Ikeyama N."/>
            <person name="Ogata Y."/>
            <person name="Suda W."/>
            <person name="Iino T."/>
            <person name="Hattori M."/>
            <person name="Ohkuma M."/>
        </authorList>
    </citation>
    <scope>NUCLEOTIDE SEQUENCE [LARGE SCALE GENOMIC DNA]</scope>
    <source>
        <strain evidence="3">5CPEGH6</strain>
    </source>
</reference>
<evidence type="ECO:0000256" key="1">
    <source>
        <dbReference type="SAM" id="Phobius"/>
    </source>
</evidence>